<keyword evidence="6 14" id="KW-0732">Signal</keyword>
<feature type="domain" description="Ig-like" evidence="15">
    <location>
        <begin position="2315"/>
        <end position="2394"/>
    </location>
</feature>
<dbReference type="InterPro" id="IPR050467">
    <property type="entry name" value="LRFN"/>
</dbReference>
<gene>
    <name evidence="16" type="primary">igsf10</name>
</gene>
<feature type="compositionally biased region" description="Basic and acidic residues" evidence="13">
    <location>
        <begin position="781"/>
        <end position="793"/>
    </location>
</feature>
<keyword evidence="4" id="KW-0433">Leucine-rich repeat</keyword>
<feature type="compositionally biased region" description="Polar residues" evidence="13">
    <location>
        <begin position="846"/>
        <end position="855"/>
    </location>
</feature>
<dbReference type="InterPro" id="IPR032675">
    <property type="entry name" value="LRR_dom_sf"/>
</dbReference>
<evidence type="ECO:0000256" key="3">
    <source>
        <dbReference type="ARBA" id="ARBA00022525"/>
    </source>
</evidence>
<organism evidence="16 17">
    <name type="scientific">Dicentrarchus labrax</name>
    <name type="common">European seabass</name>
    <name type="synonym">Morone labrax</name>
    <dbReference type="NCBI Taxonomy" id="13489"/>
    <lineage>
        <taxon>Eukaryota</taxon>
        <taxon>Metazoa</taxon>
        <taxon>Chordata</taxon>
        <taxon>Craniata</taxon>
        <taxon>Vertebrata</taxon>
        <taxon>Euteleostomi</taxon>
        <taxon>Actinopterygii</taxon>
        <taxon>Neopterygii</taxon>
        <taxon>Teleostei</taxon>
        <taxon>Neoteleostei</taxon>
        <taxon>Acanthomorphata</taxon>
        <taxon>Eupercaria</taxon>
        <taxon>Moronidae</taxon>
        <taxon>Dicentrarchus</taxon>
    </lineage>
</organism>
<dbReference type="SUPFAM" id="SSF48726">
    <property type="entry name" value="Immunoglobulin"/>
    <property type="match status" value="12"/>
</dbReference>
<feature type="region of interest" description="Disordered" evidence="13">
    <location>
        <begin position="1327"/>
        <end position="1410"/>
    </location>
</feature>
<comment type="subcellular location">
    <subcellularLocation>
        <location evidence="1">Membrane</location>
        <topology evidence="1">Single-pass membrane protein</topology>
    </subcellularLocation>
    <subcellularLocation>
        <location evidence="2">Secreted</location>
    </subcellularLocation>
</comment>
<dbReference type="GO" id="GO:0005576">
    <property type="term" value="C:extracellular region"/>
    <property type="evidence" value="ECO:0007669"/>
    <property type="project" value="UniProtKB-SubCell"/>
</dbReference>
<feature type="domain" description="Ig-like" evidence="15">
    <location>
        <begin position="2119"/>
        <end position="2209"/>
    </location>
</feature>
<reference evidence="16" key="1">
    <citation type="submission" date="2025-08" db="UniProtKB">
        <authorList>
            <consortium name="Ensembl"/>
        </authorList>
    </citation>
    <scope>IDENTIFICATION</scope>
</reference>
<dbReference type="SMART" id="SM00409">
    <property type="entry name" value="IG"/>
    <property type="match status" value="12"/>
</dbReference>
<name>A0A8C4E0W1_DICLA</name>
<feature type="region of interest" description="Disordered" evidence="13">
    <location>
        <begin position="781"/>
        <end position="813"/>
    </location>
</feature>
<feature type="compositionally biased region" description="Polar residues" evidence="13">
    <location>
        <begin position="897"/>
        <end position="907"/>
    </location>
</feature>
<reference evidence="16" key="2">
    <citation type="submission" date="2025-09" db="UniProtKB">
        <authorList>
            <consortium name="Ensembl"/>
        </authorList>
    </citation>
    <scope>IDENTIFICATION</scope>
</reference>
<dbReference type="OMA" id="VTWIMPD"/>
<dbReference type="InterPro" id="IPR013098">
    <property type="entry name" value="Ig_I-set"/>
</dbReference>
<dbReference type="Ensembl" id="ENSDLAT00005013336.2">
    <property type="protein sequence ID" value="ENSDLAP00005012207.2"/>
    <property type="gene ID" value="ENSDLAG00005006206.2"/>
</dbReference>
<keyword evidence="11" id="KW-0325">Glycoprotein</keyword>
<feature type="domain" description="Ig-like" evidence="15">
    <location>
        <begin position="2018"/>
        <end position="2113"/>
    </location>
</feature>
<feature type="region of interest" description="Disordered" evidence="13">
    <location>
        <begin position="827"/>
        <end position="855"/>
    </location>
</feature>
<feature type="domain" description="Ig-like" evidence="15">
    <location>
        <begin position="1621"/>
        <end position="1714"/>
    </location>
</feature>
<evidence type="ECO:0000256" key="13">
    <source>
        <dbReference type="SAM" id="MobiDB-lite"/>
    </source>
</evidence>
<dbReference type="CDD" id="cd00096">
    <property type="entry name" value="Ig"/>
    <property type="match status" value="1"/>
</dbReference>
<feature type="domain" description="Ig-like" evidence="15">
    <location>
        <begin position="1816"/>
        <end position="1909"/>
    </location>
</feature>
<evidence type="ECO:0000256" key="5">
    <source>
        <dbReference type="ARBA" id="ARBA00022692"/>
    </source>
</evidence>
<evidence type="ECO:0000256" key="2">
    <source>
        <dbReference type="ARBA" id="ARBA00004613"/>
    </source>
</evidence>
<feature type="region of interest" description="Disordered" evidence="13">
    <location>
        <begin position="1178"/>
        <end position="1198"/>
    </location>
</feature>
<dbReference type="FunFam" id="2.60.40.10:FF:001373">
    <property type="entry name" value="Immunoglobulin superfamily member 10"/>
    <property type="match status" value="1"/>
</dbReference>
<evidence type="ECO:0000256" key="7">
    <source>
        <dbReference type="ARBA" id="ARBA00022737"/>
    </source>
</evidence>
<dbReference type="FunFam" id="2.60.40.10:FF:000537">
    <property type="entry name" value="immunoglobulin superfamily member 10"/>
    <property type="match status" value="1"/>
</dbReference>
<dbReference type="PROSITE" id="PS50835">
    <property type="entry name" value="IG_LIKE"/>
    <property type="match status" value="12"/>
</dbReference>
<evidence type="ECO:0000259" key="15">
    <source>
        <dbReference type="PROSITE" id="PS50835"/>
    </source>
</evidence>
<feature type="domain" description="Ig-like" evidence="15">
    <location>
        <begin position="2507"/>
        <end position="2597"/>
    </location>
</feature>
<keyword evidence="3" id="KW-0964">Secreted</keyword>
<evidence type="ECO:0000256" key="14">
    <source>
        <dbReference type="SAM" id="SignalP"/>
    </source>
</evidence>
<feature type="signal peptide" evidence="14">
    <location>
        <begin position="1"/>
        <end position="30"/>
    </location>
</feature>
<feature type="region of interest" description="Disordered" evidence="13">
    <location>
        <begin position="1262"/>
        <end position="1306"/>
    </location>
</feature>
<dbReference type="FunFam" id="2.60.40.10:FF:000076">
    <property type="entry name" value="Leucine-rich repeat and Ig domain-containing 4"/>
    <property type="match status" value="1"/>
</dbReference>
<feature type="chain" id="PRO_5035780050" evidence="14">
    <location>
        <begin position="31"/>
        <end position="2602"/>
    </location>
</feature>
<dbReference type="OrthoDB" id="10062932at2759"/>
<dbReference type="InterPro" id="IPR013783">
    <property type="entry name" value="Ig-like_fold"/>
</dbReference>
<protein>
    <submittedName>
        <fullName evidence="16">Immunoglobulin superfamily, member 10</fullName>
    </submittedName>
</protein>
<dbReference type="SMART" id="SM00369">
    <property type="entry name" value="LRR_TYP"/>
    <property type="match status" value="6"/>
</dbReference>
<proteinExistence type="predicted"/>
<evidence type="ECO:0000256" key="12">
    <source>
        <dbReference type="ARBA" id="ARBA00023319"/>
    </source>
</evidence>
<feature type="domain" description="Ig-like" evidence="15">
    <location>
        <begin position="1719"/>
        <end position="1811"/>
    </location>
</feature>
<keyword evidence="10" id="KW-1015">Disulfide bond</keyword>
<dbReference type="InterPro" id="IPR036179">
    <property type="entry name" value="Ig-like_dom_sf"/>
</dbReference>
<evidence type="ECO:0000256" key="6">
    <source>
        <dbReference type="ARBA" id="ARBA00022729"/>
    </source>
</evidence>
<dbReference type="InterPro" id="IPR007110">
    <property type="entry name" value="Ig-like_dom"/>
</dbReference>
<dbReference type="SMART" id="SM00408">
    <property type="entry name" value="IGc2"/>
    <property type="match status" value="12"/>
</dbReference>
<keyword evidence="17" id="KW-1185">Reference proteome</keyword>
<dbReference type="GO" id="GO:0016020">
    <property type="term" value="C:membrane"/>
    <property type="evidence" value="ECO:0007669"/>
    <property type="project" value="UniProtKB-SubCell"/>
</dbReference>
<dbReference type="Pfam" id="PF13927">
    <property type="entry name" value="Ig_3"/>
    <property type="match status" value="6"/>
</dbReference>
<evidence type="ECO:0000256" key="4">
    <source>
        <dbReference type="ARBA" id="ARBA00022614"/>
    </source>
</evidence>
<dbReference type="Proteomes" id="UP000694389">
    <property type="component" value="Unassembled WGS sequence"/>
</dbReference>
<feature type="domain" description="Ig-like" evidence="15">
    <location>
        <begin position="2411"/>
        <end position="2497"/>
    </location>
</feature>
<keyword evidence="8" id="KW-1133">Transmembrane helix</keyword>
<feature type="domain" description="Ig-like" evidence="15">
    <location>
        <begin position="578"/>
        <end position="670"/>
    </location>
</feature>
<keyword evidence="7" id="KW-0677">Repeat</keyword>
<dbReference type="Gene3D" id="3.80.10.10">
    <property type="entry name" value="Ribonuclease Inhibitor"/>
    <property type="match status" value="2"/>
</dbReference>
<dbReference type="FunFam" id="2.60.40.10:FF:000032">
    <property type="entry name" value="palladin isoform X1"/>
    <property type="match status" value="1"/>
</dbReference>
<dbReference type="Gene3D" id="2.60.40.10">
    <property type="entry name" value="Immunoglobulins"/>
    <property type="match status" value="12"/>
</dbReference>
<dbReference type="Pfam" id="PF13855">
    <property type="entry name" value="LRR_8"/>
    <property type="match status" value="1"/>
</dbReference>
<dbReference type="FunFam" id="3.80.10.10:FF:000103">
    <property type="entry name" value="Immunoglobulin superfamily member 10"/>
    <property type="match status" value="1"/>
</dbReference>
<feature type="region of interest" description="Disordered" evidence="13">
    <location>
        <begin position="897"/>
        <end position="924"/>
    </location>
</feature>
<keyword evidence="12" id="KW-0393">Immunoglobulin domain</keyword>
<dbReference type="FunFam" id="2.60.40.10:FF:000621">
    <property type="entry name" value="Immunoglobulin superfamily member 10"/>
    <property type="match status" value="1"/>
</dbReference>
<evidence type="ECO:0000256" key="9">
    <source>
        <dbReference type="ARBA" id="ARBA00023136"/>
    </source>
</evidence>
<dbReference type="RefSeq" id="XP_051254690.1">
    <property type="nucleotide sequence ID" value="XM_051398730.1"/>
</dbReference>
<evidence type="ECO:0000313" key="16">
    <source>
        <dbReference type="Ensembl" id="ENSDLAP00005012207.2"/>
    </source>
</evidence>
<feature type="compositionally biased region" description="Basic residues" evidence="13">
    <location>
        <begin position="1385"/>
        <end position="1400"/>
    </location>
</feature>
<dbReference type="GeneTree" id="ENSGT00940000158290"/>
<feature type="compositionally biased region" description="Low complexity" evidence="13">
    <location>
        <begin position="1262"/>
        <end position="1273"/>
    </location>
</feature>
<evidence type="ECO:0000256" key="10">
    <source>
        <dbReference type="ARBA" id="ARBA00023157"/>
    </source>
</evidence>
<evidence type="ECO:0000256" key="1">
    <source>
        <dbReference type="ARBA" id="ARBA00004167"/>
    </source>
</evidence>
<keyword evidence="5" id="KW-0812">Transmembrane</keyword>
<evidence type="ECO:0000313" key="17">
    <source>
        <dbReference type="Proteomes" id="UP000694389"/>
    </source>
</evidence>
<feature type="domain" description="Ig-like" evidence="15">
    <location>
        <begin position="2212"/>
        <end position="2309"/>
    </location>
</feature>
<feature type="domain" description="Ig-like" evidence="15">
    <location>
        <begin position="472"/>
        <end position="574"/>
    </location>
</feature>
<dbReference type="InterPro" id="IPR000483">
    <property type="entry name" value="Cys-rich_flank_reg_C"/>
</dbReference>
<feature type="domain" description="Ig-like" evidence="15">
    <location>
        <begin position="1917"/>
        <end position="2010"/>
    </location>
</feature>
<dbReference type="InterPro" id="IPR003598">
    <property type="entry name" value="Ig_sub2"/>
</dbReference>
<dbReference type="PANTHER" id="PTHR45842">
    <property type="entry name" value="SYNAPTIC ADHESION-LIKE MOLECULE SALM"/>
    <property type="match status" value="1"/>
</dbReference>
<dbReference type="SMART" id="SM00082">
    <property type="entry name" value="LRRCT"/>
    <property type="match status" value="1"/>
</dbReference>
<evidence type="ECO:0000256" key="8">
    <source>
        <dbReference type="ARBA" id="ARBA00022989"/>
    </source>
</evidence>
<dbReference type="Pfam" id="PF07679">
    <property type="entry name" value="I-set"/>
    <property type="match status" value="6"/>
</dbReference>
<dbReference type="InterPro" id="IPR003591">
    <property type="entry name" value="Leu-rich_rpt_typical-subtyp"/>
</dbReference>
<dbReference type="InterPro" id="IPR026906">
    <property type="entry name" value="LRR_5"/>
</dbReference>
<feature type="compositionally biased region" description="Polar residues" evidence="13">
    <location>
        <begin position="1334"/>
        <end position="1343"/>
    </location>
</feature>
<accession>A0A8C4E0W1</accession>
<dbReference type="GeneID" id="127362682"/>
<keyword evidence="9" id="KW-0472">Membrane</keyword>
<dbReference type="SUPFAM" id="SSF52058">
    <property type="entry name" value="L domain-like"/>
    <property type="match status" value="1"/>
</dbReference>
<feature type="region of interest" description="Disordered" evidence="13">
    <location>
        <begin position="1134"/>
        <end position="1154"/>
    </location>
</feature>
<evidence type="ECO:0000256" key="11">
    <source>
        <dbReference type="ARBA" id="ARBA00023180"/>
    </source>
</evidence>
<feature type="compositionally biased region" description="Polar residues" evidence="13">
    <location>
        <begin position="1144"/>
        <end position="1154"/>
    </location>
</feature>
<dbReference type="InterPro" id="IPR001611">
    <property type="entry name" value="Leu-rich_rpt"/>
</dbReference>
<feature type="compositionally biased region" description="Polar residues" evidence="13">
    <location>
        <begin position="692"/>
        <end position="720"/>
    </location>
</feature>
<feature type="compositionally biased region" description="Polar residues" evidence="13">
    <location>
        <begin position="915"/>
        <end position="924"/>
    </location>
</feature>
<sequence>MSVCACSASYLRRWLLKALLFLAAVLPTSGDCPKSCACYVPTEVHCTFRYLTAIPDHIQPAVERINLGYNSITVLRENDLSGLENLELLMLHSNTIHSIDDRAFQDLKSLQVLKMSFNKVKEINKETFKGLDSLLRLHMDHNRIEFISPEAFYGLNNLQLVHLEGNHLQQLHPDTFITLRHSQVFKVSSVRNIHLSDNLLTTLPTDIFSGCSHLENIFLHGNPWTCDCRMKWFSAWAQRNTGVLKCKRDRRYPRGQLCPVCENPAPYHNRPLSLLPSDAFACTKPWILPHLKQKNISVDEGDFTPVSPKDFIAPLGSIQMNLTNQFHNDASLSCTVQRPSAFENLTQTLEEDGGNNVTLLTTGITTYLVCNIDHEHIQQLWQILATYSDSPLRLERGLMLARSPEMVYRYSEMKTKEGEEVHTYVEAEIKASPAWLMQGDVSFQLDRTSTTFSTLHIKYQSVVNLRVENTSPKRDRYSWTMIKRDNQTKTEHTVLTGGVTQLNCQIRGEPKPLLEWILPDGSKVRAPYSSEDRRIIITAEGKLTVRGADASDTGLYRCIATNYLDADILVFRVTVLSPDVEEAEVNGVQLSRPLGENLFFNCSSSGSPEASVQWILPDHLVLDKSHGNRKVYENGTLLVQGLTARDRGFYRCLVSNQLGVDLLVSQVTVTEERSETVTILDSEGSEMENKLDLSSTVTLSEIPSSSPSDRTSQESRTITSDRPYPRIRSQGRGGARGRLGQRRRGPVSNRRIWSSRVFDKASRKVDPQKFAEFMKKAQDGSRIKTGTEKEKGKYAGSNTLFSGDGEIGSGEDPNEDHLIIVPRIVTPTTDNPQKGRIFEQEKRQPETTTQTGQRGNLVTTEQIVGMETTVSNYIDLSQVTENTNTPTAEFYMQSDSTPIKSTFTNNPTERRESQSDTVTPYNTDLSTFDETTEFYAMERSNEPHTNGHPVTLQLTVTDTSQETQLQFSGDKPAEPETSTWAALSFTTDPNVTPMRDGPGPVELIVHTSTDPESQTTFTAVTTTERQQDEITFHTTQTIKSPRLPAGSTIISRQHIHIIPHKNSRGGGRRRTFPGRRRIIKPNRITDIQSFINKLKKPSVKKEGNFTVPYKIELTTDCDCDEDKKKTATTDLQVVKPTARPERPPSTQKTTASATNYYITSNAPFTHTELRPEVSSEYITSADAPESDPTIDPFLTTNKEPSISTTTALTTTASKVIRGRIPWNRLFGSREREKIVARLRRPFITPKTTTTTTTAETTTVALTTTPAATPTTTANSLAEPETLSPSRHTGTKEGSFDDDYGDSSSTDFEFTTLGPSFLDISTTSSSYYSRSSTTAETPPESQTLPSPPTVKPPSVKNPDESLSSGSGGLPDNWFVIRQRPGGTRGRQGRRRRPFRGRRPFKKPPITKLRPTTTTEALTTEVTTMETTMETTTLPQQTVSLYKPLYTPSRKEDRTVIAVSTDQTSKEETDLYEEFDWSTSSILPTYTTTRRPLIPTNTFTPTTTFLPTTTKEPYTTARTRVHSNIRPPTQRNNGRATRRPPLRRIRPTVQSGGARDSTDKGLMFDTMTILTAEQGYSNTPGPYNNIGTHNAISSVYNHVTGNEATSSNIAGFEPTTKVMTSKPKIVGGNAASFTVLSNSDAFLPCEAVGNPQPTITWRRFSSSTGSTVTITGTMGKYELLSNGTLLIQNANIKDRGQYLCLAENDHGSDKLLVMLSVVAYPSRILEPKIREVKSHAGNTVEMKCKAEGRPMPVISWILANRTQVRGQNTEKGRASVSAEGTLVIEQVSVYDRGHYKCIASNPAGADTATVRLQVVAAPPGIVEEKRQQLKAGVTQNLWLPCTGQGSPQPTIHWVLHDGSVVQSNRPNSNIRISLFVNGTLHIKDVTRADSGKYECIATSSTGSERRVVTLTVESQESVPKIVETSQRRTQLFFGDQLRLNCSATGDPKPRIMWRLPSKAVVDQWHRMGSRIQVLDNGTLIVNTVSDKDAGDYLCVARSKIGDDLQLMRVSVSMKPAKIEPKLYGKKQVTYGNDLKVDCKASGVPKPEISWGLPDGTVVNSALQSDASSRGGRARRYTLFDNGTLYLNQVGISEEGDYTCYAENQVGKDEMHVHISVVTAAPRIRPTSQTYVRVKPGGNIRFDCEALGEPKPKILWMLPTHDVIAASNERYLMHVNGSLDIRDVKVIDAGDYVCMARNPAGENRKVYKLDIDGNPPVINGYQQNRTVIKDVAAKFSRKLIDCKAEGNPTPSITWIMPDNIFLTAPYFGSRINVHHNGTLEIRNVRPTDTAEFICMARNDGGEAVMVVQLEVTSMLRRPIFKNPFNERIVSRIGKTIVMNCSADGHPMPEIIWTLPNGTRFTGGPDRGSRHHLGNDGTFIIYNPHKEDAGKYRCGARNFMGYIEKLIILDVGQKPYILTRPRGIIRSVSGDPLFLHCLSDGSPRPRIYWTIPGGHTLTRPQVLGRYQLLENGTLVIQDTTLHDRGNYICRAHSDAGEAVLTVPVVIIAYPPRITAGPPPNVKAVSGTPIHLNCAAIGIPKPDITWELPDHSVLSAAEQGRPMGSELLHPQGTLIIQRPTAADSGTYKCLAKNHLGTDSKITYVRVL</sequence>
<feature type="region of interest" description="Disordered" evidence="13">
    <location>
        <begin position="681"/>
        <end position="751"/>
    </location>
</feature>
<dbReference type="InterPro" id="IPR003599">
    <property type="entry name" value="Ig_sub"/>
</dbReference>
<feature type="compositionally biased region" description="Basic and acidic residues" evidence="13">
    <location>
        <begin position="836"/>
        <end position="845"/>
    </location>
</feature>
<dbReference type="Pfam" id="PF13306">
    <property type="entry name" value="LRR_5"/>
    <property type="match status" value="1"/>
</dbReference>
<dbReference type="FunFam" id="2.60.40.10:FF:001377">
    <property type="entry name" value="Matrix remodeling associated 5"/>
    <property type="match status" value="1"/>
</dbReference>
<dbReference type="PANTHER" id="PTHR45842:SF2">
    <property type="entry name" value="IMMUNOGLOBULIN SUPERFAMILY MEMBER 10"/>
    <property type="match status" value="1"/>
</dbReference>